<dbReference type="EMBL" id="GECU01005674">
    <property type="protein sequence ID" value="JAT02033.1"/>
    <property type="molecule type" value="Transcribed_RNA"/>
</dbReference>
<dbReference type="InterPro" id="IPR036047">
    <property type="entry name" value="F-box-like_dom_sf"/>
</dbReference>
<dbReference type="SUPFAM" id="SSF81383">
    <property type="entry name" value="F-box domain"/>
    <property type="match status" value="1"/>
</dbReference>
<dbReference type="SMART" id="SM00256">
    <property type="entry name" value="FBOX"/>
    <property type="match status" value="1"/>
</dbReference>
<gene>
    <name evidence="2" type="ORF">g.34510</name>
</gene>
<dbReference type="AlphaFoldDB" id="A0A1B6JSD4"/>
<proteinExistence type="predicted"/>
<evidence type="ECO:0000259" key="1">
    <source>
        <dbReference type="PROSITE" id="PS50181"/>
    </source>
</evidence>
<reference evidence="2" key="1">
    <citation type="submission" date="2015-11" db="EMBL/GenBank/DDBJ databases">
        <title>De novo transcriptome assembly of four potential Pierce s Disease insect vectors from Arizona vineyards.</title>
        <authorList>
            <person name="Tassone E.E."/>
        </authorList>
    </citation>
    <scope>NUCLEOTIDE SEQUENCE</scope>
</reference>
<evidence type="ECO:0000313" key="2">
    <source>
        <dbReference type="EMBL" id="JAT02033.1"/>
    </source>
</evidence>
<feature type="domain" description="F-box" evidence="1">
    <location>
        <begin position="1"/>
        <end position="44"/>
    </location>
</feature>
<accession>A0A1B6JSD4</accession>
<name>A0A1B6JSD4_9HEMI</name>
<dbReference type="PROSITE" id="PS50181">
    <property type="entry name" value="FBOX"/>
    <property type="match status" value="1"/>
</dbReference>
<dbReference type="CDD" id="cd09917">
    <property type="entry name" value="F-box_SF"/>
    <property type="match status" value="1"/>
</dbReference>
<dbReference type="Gene3D" id="1.20.1280.50">
    <property type="match status" value="1"/>
</dbReference>
<protein>
    <recommendedName>
        <fullName evidence="1">F-box domain-containing protein</fullName>
    </recommendedName>
</protein>
<organism evidence="2">
    <name type="scientific">Homalodisca liturata</name>
    <dbReference type="NCBI Taxonomy" id="320908"/>
    <lineage>
        <taxon>Eukaryota</taxon>
        <taxon>Metazoa</taxon>
        <taxon>Ecdysozoa</taxon>
        <taxon>Arthropoda</taxon>
        <taxon>Hexapoda</taxon>
        <taxon>Insecta</taxon>
        <taxon>Pterygota</taxon>
        <taxon>Neoptera</taxon>
        <taxon>Paraneoptera</taxon>
        <taxon>Hemiptera</taxon>
        <taxon>Auchenorrhyncha</taxon>
        <taxon>Membracoidea</taxon>
        <taxon>Cicadellidae</taxon>
        <taxon>Cicadellinae</taxon>
        <taxon>Proconiini</taxon>
        <taxon>Homalodisca</taxon>
    </lineage>
</organism>
<dbReference type="Pfam" id="PF12937">
    <property type="entry name" value="F-box-like"/>
    <property type="match status" value="1"/>
</dbReference>
<dbReference type="InterPro" id="IPR001810">
    <property type="entry name" value="F-box_dom"/>
</dbReference>
<sequence length="495" mass="58251">METLPEEMVEEIANHLTVNDLIACSAVCSAWREAFNQDSLWKPYCNKNKEEYLRVTPKVLTRGFEIPWTENSTLSPVCHWRMAYMRENYLRNNWRMGRYWTQAVIDEASDLYPCVKTDSSKKKDTYFKKEVHADFFTNDLMLIMTEHYIELWSLLSDPVVNVCRLYHNVPGYVFKSFKRIETDPPGMILVFFTGVQVFYMDPTSNTLFFKHMFYFNENFRLPQMTQKFVVDMFSNKPFQFVECLVVDRLFFGVNKYCTSKVHVWDLEKGTKLREVGCPINVDCNVVDLKLSKEDGAILVVFARLDPDYKNNPNREIAGTKYTAGMFYFFVYDSKKLAFLPFSHIQRITNRYSSVIQKPYIAVSDGDKLDLYNYFTSVKIRTFTVSLQYVGVTDKSIIFQSENAVQAFITSNRTDLTMGNMYVSRFGVIHENFVRVVVRQRDRLRNEVWEVGTKFRKTGTLLPRWHFEVMTNPAGTRLLVREKVLSKRLITVKHFW</sequence>